<keyword evidence="2 7" id="KW-0378">Hydrolase</keyword>
<dbReference type="Pfam" id="PF02156">
    <property type="entry name" value="Glyco_hydro_26"/>
    <property type="match status" value="1"/>
</dbReference>
<feature type="compositionally biased region" description="Basic residues" evidence="4">
    <location>
        <begin position="29"/>
        <end position="38"/>
    </location>
</feature>
<dbReference type="GO" id="GO:0016985">
    <property type="term" value="F:mannan endo-1,4-beta-mannosidase activity"/>
    <property type="evidence" value="ECO:0007669"/>
    <property type="project" value="InterPro"/>
</dbReference>
<keyword evidence="3" id="KW-0326">Glycosidase</keyword>
<name>A0A835Z9M6_9STRA</name>
<protein>
    <submittedName>
        <fullName evidence="7">Glycoside hydrolase superfamily</fullName>
    </submittedName>
</protein>
<dbReference type="PANTHER" id="PTHR40079:SF4">
    <property type="entry name" value="GH26 DOMAIN-CONTAINING PROTEIN-RELATED"/>
    <property type="match status" value="1"/>
</dbReference>
<reference evidence="7" key="1">
    <citation type="submission" date="2021-02" db="EMBL/GenBank/DDBJ databases">
        <title>First Annotated Genome of the Yellow-green Alga Tribonema minus.</title>
        <authorList>
            <person name="Mahan K.M."/>
        </authorList>
    </citation>
    <scope>NUCLEOTIDE SEQUENCE</scope>
    <source>
        <strain evidence="7">UTEX B ZZ1240</strain>
    </source>
</reference>
<dbReference type="SUPFAM" id="SSF51445">
    <property type="entry name" value="(Trans)glycosidases"/>
    <property type="match status" value="1"/>
</dbReference>
<dbReference type="PROSITE" id="PS51764">
    <property type="entry name" value="GH26"/>
    <property type="match status" value="1"/>
</dbReference>
<evidence type="ECO:0000259" key="6">
    <source>
        <dbReference type="PROSITE" id="PS51764"/>
    </source>
</evidence>
<dbReference type="EMBL" id="JAFCMP010000113">
    <property type="protein sequence ID" value="KAG5186064.1"/>
    <property type="molecule type" value="Genomic_DNA"/>
</dbReference>
<evidence type="ECO:0000256" key="3">
    <source>
        <dbReference type="ARBA" id="ARBA00023295"/>
    </source>
</evidence>
<evidence type="ECO:0000256" key="5">
    <source>
        <dbReference type="SAM" id="SignalP"/>
    </source>
</evidence>
<keyword evidence="8" id="KW-1185">Reference proteome</keyword>
<dbReference type="AlphaFoldDB" id="A0A835Z9M6"/>
<gene>
    <name evidence="7" type="ORF">JKP88DRAFT_309993</name>
</gene>
<evidence type="ECO:0000313" key="8">
    <source>
        <dbReference type="Proteomes" id="UP000664859"/>
    </source>
</evidence>
<dbReference type="PANTHER" id="PTHR40079">
    <property type="entry name" value="MANNAN ENDO-1,4-BETA-MANNOSIDASE E-RELATED"/>
    <property type="match status" value="1"/>
</dbReference>
<dbReference type="InterPro" id="IPR000805">
    <property type="entry name" value="Glyco_hydro_26"/>
</dbReference>
<evidence type="ECO:0000256" key="1">
    <source>
        <dbReference type="ARBA" id="ARBA00007754"/>
    </source>
</evidence>
<dbReference type="GO" id="GO:0006080">
    <property type="term" value="P:substituted mannan metabolic process"/>
    <property type="evidence" value="ECO:0007669"/>
    <property type="project" value="InterPro"/>
</dbReference>
<dbReference type="InterPro" id="IPR018247">
    <property type="entry name" value="EF_Hand_1_Ca_BS"/>
</dbReference>
<comment type="similarity">
    <text evidence="1">Belongs to the glycosyl hydrolase 26 family.</text>
</comment>
<evidence type="ECO:0000256" key="2">
    <source>
        <dbReference type="ARBA" id="ARBA00022801"/>
    </source>
</evidence>
<dbReference type="Proteomes" id="UP000664859">
    <property type="component" value="Unassembled WGS sequence"/>
</dbReference>
<feature type="chain" id="PRO_5032904057" evidence="5">
    <location>
        <begin position="23"/>
        <end position="407"/>
    </location>
</feature>
<evidence type="ECO:0000256" key="4">
    <source>
        <dbReference type="SAM" id="MobiDB-lite"/>
    </source>
</evidence>
<dbReference type="InterPro" id="IPR022790">
    <property type="entry name" value="GH26_dom"/>
</dbReference>
<organism evidence="7 8">
    <name type="scientific">Tribonema minus</name>
    <dbReference type="NCBI Taxonomy" id="303371"/>
    <lineage>
        <taxon>Eukaryota</taxon>
        <taxon>Sar</taxon>
        <taxon>Stramenopiles</taxon>
        <taxon>Ochrophyta</taxon>
        <taxon>PX clade</taxon>
        <taxon>Xanthophyceae</taxon>
        <taxon>Tribonematales</taxon>
        <taxon>Tribonemataceae</taxon>
        <taxon>Tribonema</taxon>
    </lineage>
</organism>
<comment type="caution">
    <text evidence="7">The sequence shown here is derived from an EMBL/GenBank/DDBJ whole genome shotgun (WGS) entry which is preliminary data.</text>
</comment>
<sequence length="407" mass="44766">MSGRWAMLTAVCLTLLSTTALAREEQHRSPQRHLRGGRRLPAAAPTVPTSRLPVPPQLYDVAILDLMEPGHREQELGGAQFQTVVKFGEIKTLRYPNLVKGYLDQGFEVVMVMEFLDDEVKTNLDLIADGYYDDYLYRFIDEMIDDGNRAVTIRPLHEFNGDWYAWGTQAGGNNDIPTFIAAWQHIHRVFTSKRANVQFQLAYNCKSGLNDDTPFTAWWPGAQYVDMVVCSGYNRAGSPGYEAVEWQSFEEMFAPAYAQMAALNPTVPLGIGETSTVELAGYDKAQWIRDAFASMATAFPRLRQATWFLQNKDDGEWDLNSEEQIAAFSEGLLQYTPQGLAQTPFNYLPLTDANGDGIINGDDAPPPPLAIDVNANGVIDAAEVLPAAGAAPAVAVPTAQPTAAALP</sequence>
<keyword evidence="5" id="KW-0732">Signal</keyword>
<feature type="region of interest" description="Disordered" evidence="4">
    <location>
        <begin position="23"/>
        <end position="47"/>
    </location>
</feature>
<dbReference type="Gene3D" id="3.20.20.80">
    <property type="entry name" value="Glycosidases"/>
    <property type="match status" value="1"/>
</dbReference>
<feature type="domain" description="GH26" evidence="6">
    <location>
        <begin position="16"/>
        <end position="328"/>
    </location>
</feature>
<feature type="signal peptide" evidence="5">
    <location>
        <begin position="1"/>
        <end position="22"/>
    </location>
</feature>
<dbReference type="PROSITE" id="PS00018">
    <property type="entry name" value="EF_HAND_1"/>
    <property type="match status" value="1"/>
</dbReference>
<proteinExistence type="inferred from homology"/>
<evidence type="ECO:0000313" key="7">
    <source>
        <dbReference type="EMBL" id="KAG5186064.1"/>
    </source>
</evidence>
<accession>A0A835Z9M6</accession>
<dbReference type="InterPro" id="IPR017853">
    <property type="entry name" value="GH"/>
</dbReference>